<protein>
    <submittedName>
        <fullName evidence="3">Putative alpha-1 collagen type iii</fullName>
    </submittedName>
</protein>
<keyword evidence="2" id="KW-0732">Signal</keyword>
<feature type="region of interest" description="Disordered" evidence="1">
    <location>
        <begin position="406"/>
        <end position="432"/>
    </location>
</feature>
<dbReference type="OrthoDB" id="10664307at2759"/>
<evidence type="ECO:0000256" key="2">
    <source>
        <dbReference type="SAM" id="SignalP"/>
    </source>
</evidence>
<dbReference type="VEuPathDB" id="VectorBase:LOC119164570"/>
<name>A0A6G5A589_RHIMP</name>
<evidence type="ECO:0000313" key="3">
    <source>
        <dbReference type="EMBL" id="NIE45393.1"/>
    </source>
</evidence>
<evidence type="ECO:0000256" key="1">
    <source>
        <dbReference type="SAM" id="MobiDB-lite"/>
    </source>
</evidence>
<feature type="signal peptide" evidence="2">
    <location>
        <begin position="1"/>
        <end position="20"/>
    </location>
</feature>
<dbReference type="GO" id="GO:0005581">
    <property type="term" value="C:collagen trimer"/>
    <property type="evidence" value="ECO:0007669"/>
    <property type="project" value="UniProtKB-KW"/>
</dbReference>
<dbReference type="EMBL" id="GIKN01003120">
    <property type="protein sequence ID" value="NIE45393.1"/>
    <property type="molecule type" value="Transcribed_RNA"/>
</dbReference>
<keyword evidence="3" id="KW-0176">Collagen</keyword>
<reference evidence="3" key="1">
    <citation type="submission" date="2020-03" db="EMBL/GenBank/DDBJ databases">
        <title>A transcriptome and proteome of the tick Rhipicephalus microplus shaped by the genetic composition of its hosts and developmental stage.</title>
        <authorList>
            <person name="Garcia G.R."/>
            <person name="Ribeiro J.M.C."/>
            <person name="Maruyama S.R."/>
            <person name="Gardinasse L.G."/>
            <person name="Nelson K."/>
            <person name="Ferreira B.R."/>
            <person name="Andrade T.G."/>
            <person name="Santos I.K.F.M."/>
        </authorList>
    </citation>
    <scope>NUCLEOTIDE SEQUENCE</scope>
    <source>
        <strain evidence="3">NSGR</strain>
        <tissue evidence="3">Salivary glands</tissue>
    </source>
</reference>
<sequence length="432" mass="44239">MKSTSLTAVVLSLLSQQVFANWYGKSYYGGFGGGYGSGYGSGSGLSGFGSGFGGGYSSGLGSGFGSGSWLSGVGGGLGGIYGIGNGLSGFGGNGGLWGYGYGSPRAVLYPIVLPSGSFWGPNGGWYGNSPVGYWGPSSSPYNVWFSGPSSVSQPGAGLWGPRMVGSPATWYTWGNLGGQSPSSGLYRMPLLGGTGDFSGVGPSVYDGTYDDIASGGSISPSSWSSQNGGSRFPGSFSIFSSLSGSRAPQSGFGGSFSLFGDDTNTYNGLSSGSGSYGSVSSLPSFVQLGGLSGYGSMGYYTSPYMRMLCRVTGLSPSRLQRLYRKYRRSGVRSSFLTYLRRRGYLGGNYGGFPFGSTQGSGSQPGRGSFFSWGSQPSYYYSWGAPRGSYDVSSIGGLGGSRSYEYSSYPSGGSSGGSSSWSVGSSGSYNRKI</sequence>
<proteinExistence type="predicted"/>
<organism evidence="3">
    <name type="scientific">Rhipicephalus microplus</name>
    <name type="common">Cattle tick</name>
    <name type="synonym">Boophilus microplus</name>
    <dbReference type="NCBI Taxonomy" id="6941"/>
    <lineage>
        <taxon>Eukaryota</taxon>
        <taxon>Metazoa</taxon>
        <taxon>Ecdysozoa</taxon>
        <taxon>Arthropoda</taxon>
        <taxon>Chelicerata</taxon>
        <taxon>Arachnida</taxon>
        <taxon>Acari</taxon>
        <taxon>Parasitiformes</taxon>
        <taxon>Ixodida</taxon>
        <taxon>Ixodoidea</taxon>
        <taxon>Ixodidae</taxon>
        <taxon>Rhipicephalinae</taxon>
        <taxon>Rhipicephalus</taxon>
        <taxon>Boophilus</taxon>
    </lineage>
</organism>
<dbReference type="AlphaFoldDB" id="A0A6G5A589"/>
<feature type="chain" id="PRO_5026337135" evidence="2">
    <location>
        <begin position="21"/>
        <end position="432"/>
    </location>
</feature>
<accession>A0A6G5A589</accession>